<evidence type="ECO:0000256" key="2">
    <source>
        <dbReference type="ARBA" id="ARBA00022801"/>
    </source>
</evidence>
<keyword evidence="2" id="KW-0378">Hydrolase</keyword>
<keyword evidence="1" id="KW-0547">Nucleotide-binding</keyword>
<dbReference type="Pfam" id="PF13087">
    <property type="entry name" value="AAA_12"/>
    <property type="match status" value="1"/>
</dbReference>
<dbReference type="InterPro" id="IPR047187">
    <property type="entry name" value="SF1_C_Upf1"/>
</dbReference>
<dbReference type="GO" id="GO:0005524">
    <property type="term" value="F:ATP binding"/>
    <property type="evidence" value="ECO:0007669"/>
    <property type="project" value="UniProtKB-KW"/>
</dbReference>
<keyword evidence="9" id="KW-1185">Reference proteome</keyword>
<protein>
    <submittedName>
        <fullName evidence="8">AAA domain protein</fullName>
    </submittedName>
</protein>
<feature type="domain" description="YprB ribonuclease H-like" evidence="7">
    <location>
        <begin position="326"/>
        <end position="509"/>
    </location>
</feature>
<dbReference type="InterPro" id="IPR038720">
    <property type="entry name" value="YprB_RNase_H-like_dom"/>
</dbReference>
<keyword evidence="3" id="KW-0347">Helicase</keyword>
<gene>
    <name evidence="8" type="ORF">ANTHELSMS3_02601</name>
</gene>
<dbReference type="AlphaFoldDB" id="A0A222E4Z7"/>
<dbReference type="GO" id="GO:0016787">
    <property type="term" value="F:hydrolase activity"/>
    <property type="evidence" value="ECO:0007669"/>
    <property type="project" value="UniProtKB-KW"/>
</dbReference>
<evidence type="ECO:0000256" key="1">
    <source>
        <dbReference type="ARBA" id="ARBA00022741"/>
    </source>
</evidence>
<feature type="region of interest" description="Disordered" evidence="5">
    <location>
        <begin position="519"/>
        <end position="539"/>
    </location>
</feature>
<dbReference type="SUPFAM" id="SSF52540">
    <property type="entry name" value="P-loop containing nucleoside triphosphate hydrolases"/>
    <property type="match status" value="1"/>
</dbReference>
<feature type="domain" description="DNA2/NAM7 helicase-like C-terminal" evidence="6">
    <location>
        <begin position="931"/>
        <end position="1109"/>
    </location>
</feature>
<dbReference type="InterPro" id="IPR050534">
    <property type="entry name" value="Coronavir_polyprotein_1ab"/>
</dbReference>
<evidence type="ECO:0000256" key="4">
    <source>
        <dbReference type="ARBA" id="ARBA00022840"/>
    </source>
</evidence>
<dbReference type="PANTHER" id="PTHR43788:SF8">
    <property type="entry name" value="DNA-BINDING PROTEIN SMUBP-2"/>
    <property type="match status" value="1"/>
</dbReference>
<dbReference type="Pfam" id="PF13482">
    <property type="entry name" value="RNase_H_2"/>
    <property type="match status" value="1"/>
</dbReference>
<dbReference type="InterPro" id="IPR012337">
    <property type="entry name" value="RNaseH-like_sf"/>
</dbReference>
<evidence type="ECO:0000259" key="6">
    <source>
        <dbReference type="Pfam" id="PF13087"/>
    </source>
</evidence>
<dbReference type="CDD" id="cd18808">
    <property type="entry name" value="SF1_C_Upf1"/>
    <property type="match status" value="1"/>
</dbReference>
<keyword evidence="4" id="KW-0067">ATP-binding</keyword>
<evidence type="ECO:0000313" key="9">
    <source>
        <dbReference type="Proteomes" id="UP000203589"/>
    </source>
</evidence>
<dbReference type="KEGG" id="aht:ANTHELSMS3_02601"/>
<evidence type="ECO:0000313" key="8">
    <source>
        <dbReference type="EMBL" id="ASP21263.1"/>
    </source>
</evidence>
<reference evidence="8 9" key="1">
    <citation type="submission" date="2017-07" db="EMBL/GenBank/DDBJ databases">
        <title>Genome Sequence of Antarctobacter heliothermus Strain SMS3 Isolated from a culture of the Diatom Skeletonema marinoi.</title>
        <authorList>
            <person name="Topel M."/>
            <person name="Pinder M.I.M."/>
            <person name="Johansson O.N."/>
            <person name="Kourtchenko O."/>
            <person name="Godhe A."/>
            <person name="Clarke A.K."/>
        </authorList>
    </citation>
    <scope>NUCLEOTIDE SEQUENCE [LARGE SCALE GENOMIC DNA]</scope>
    <source>
        <strain evidence="8 9">SMS3</strain>
    </source>
</reference>
<dbReference type="NCBIfam" id="TIGR03491">
    <property type="entry name" value="TM0106 family RecB-like putative nuclease"/>
    <property type="match status" value="1"/>
</dbReference>
<dbReference type="GO" id="GO:0043139">
    <property type="term" value="F:5'-3' DNA helicase activity"/>
    <property type="evidence" value="ECO:0007669"/>
    <property type="project" value="TreeGrafter"/>
</dbReference>
<organism evidence="8 9">
    <name type="scientific">Antarctobacter heliothermus</name>
    <dbReference type="NCBI Taxonomy" id="74033"/>
    <lineage>
        <taxon>Bacteria</taxon>
        <taxon>Pseudomonadati</taxon>
        <taxon>Pseudomonadota</taxon>
        <taxon>Alphaproteobacteria</taxon>
        <taxon>Rhodobacterales</taxon>
        <taxon>Roseobacteraceae</taxon>
        <taxon>Antarctobacter</taxon>
    </lineage>
</organism>
<dbReference type="Pfam" id="PF13604">
    <property type="entry name" value="AAA_30"/>
    <property type="match status" value="1"/>
</dbReference>
<evidence type="ECO:0000256" key="3">
    <source>
        <dbReference type="ARBA" id="ARBA00022806"/>
    </source>
</evidence>
<dbReference type="CDD" id="cd17934">
    <property type="entry name" value="DEXXQc_Upf1-like"/>
    <property type="match status" value="1"/>
</dbReference>
<sequence length="1141" mass="125821">MALFMKIINDTIQLSATDLVGHLNCGHLTALDVQVATGAIKRPENYDPLLEILRERGQRHEDAYIQHLRDAGHQLTKIEGVDITDSTVDATLEAMRNGSEIIIQAALRHGRWSGRADVLRRVEVPSDLGDFSYEIIDTKLARETKGGTVHQLCLYADLLANAQGRPPEKVFVVAPWSDYQPQEFRFADYAAYFRRVKAAAENALELPEDQIEYPDPKSHCDVCRWEQQCDNRRRADDHLCLVAGISKNQISELQANGFGTAKTLADMPSPVPFQPQRGAPASFERVRAQAAIQVFARETGERKFEFLDVVPEFGFAALPKPSTGDVFFDIESDQFVGEQGLEYLFGYSYFDDAGAEQYEQGWAFDRVSEKACFERFVNFVTARRADHPDMHIYHFGGYEAGALKRLMGRYATREDEVDNLLRGKVLVDLLTVTKHAIRASVESYSLKKLEPFCGYERKVSLRDANMALTRVTAGLELDDIPSIDADTMAVVAAYNADDCFATKSLRDWLEDLRASRVADGAEIPRPEPGQDGPSEELSEQQQRVLALIEQLANDIPVDPEERSSEQQARWILAYVLDWHRRENKAVWWEKFRLQALSGIELLEEKAGIGRLQLIDVVETSKTGIPTHRYKFDAQDTDVRGGEGLHNVGGDKVGTAVAVSSENQTVDIKKSKATADVHPEAVFAHKFIDPKEQAASLFRLGEYVAENGIEGDGPYKSARELLLRAPMDIGGQPFQADGEGTLDAALRIAREMNGGVLPIQGPPGTGKSFTGARMVCELVRQGKKVGITANSHKVIRNLIDKVIEAAPTMGVDLTCIQKPEQGNQEADGPNLIFAKNNDDVLGKLANGEAHVAGATHFFWAREDAFEAADVLVVDEAGQMSLANVLAVSQAAQTVIMLGDPQQLEQPTQGTHPDGTGVSALDHLLGGRQTIEPSQGLFLGTTYRLHPEICAFNSELFYESKLHAVEGCEQQLVETESAASGAGMRFLPVAHSGNTSSSIEEADIVKSLVEDILNQGAAWTDRNGVTKPVTLEDILIIAPYNAQVIEIQKCLPTARVGTVDKFQGQEAPIAIYSMATSNHAEAPRGMEFLYSGNRFNVAISRAQCLAILVASPQVFEADCQTPRQMQLINAFCRYLEMSQKIET</sequence>
<dbReference type="SUPFAM" id="SSF53098">
    <property type="entry name" value="Ribonuclease H-like"/>
    <property type="match status" value="1"/>
</dbReference>
<accession>A0A222E4Z7</accession>
<dbReference type="InterPro" id="IPR027417">
    <property type="entry name" value="P-loop_NTPase"/>
</dbReference>
<dbReference type="Gene3D" id="3.40.50.300">
    <property type="entry name" value="P-loop containing nucleotide triphosphate hydrolases"/>
    <property type="match status" value="2"/>
</dbReference>
<dbReference type="EMBL" id="CP022540">
    <property type="protein sequence ID" value="ASP21263.1"/>
    <property type="molecule type" value="Genomic_DNA"/>
</dbReference>
<dbReference type="Proteomes" id="UP000203589">
    <property type="component" value="Chromosome"/>
</dbReference>
<evidence type="ECO:0000259" key="7">
    <source>
        <dbReference type="Pfam" id="PF13482"/>
    </source>
</evidence>
<dbReference type="PANTHER" id="PTHR43788">
    <property type="entry name" value="DNA2/NAM7 HELICASE FAMILY MEMBER"/>
    <property type="match status" value="1"/>
</dbReference>
<dbReference type="InterPro" id="IPR019993">
    <property type="entry name" value="RecB_nuclease_TM0106_put"/>
</dbReference>
<name>A0A222E4Z7_9RHOB</name>
<evidence type="ECO:0000256" key="5">
    <source>
        <dbReference type="SAM" id="MobiDB-lite"/>
    </source>
</evidence>
<dbReference type="InterPro" id="IPR041679">
    <property type="entry name" value="DNA2/NAM7-like_C"/>
</dbReference>
<proteinExistence type="predicted"/>